<organism evidence="2">
    <name type="scientific">Oryza punctata</name>
    <name type="common">Red rice</name>
    <dbReference type="NCBI Taxonomy" id="4537"/>
    <lineage>
        <taxon>Eukaryota</taxon>
        <taxon>Viridiplantae</taxon>
        <taxon>Streptophyta</taxon>
        <taxon>Embryophyta</taxon>
        <taxon>Tracheophyta</taxon>
        <taxon>Spermatophyta</taxon>
        <taxon>Magnoliopsida</taxon>
        <taxon>Liliopsida</taxon>
        <taxon>Poales</taxon>
        <taxon>Poaceae</taxon>
        <taxon>BOP clade</taxon>
        <taxon>Oryzoideae</taxon>
        <taxon>Oryzeae</taxon>
        <taxon>Oryzinae</taxon>
        <taxon>Oryza</taxon>
    </lineage>
</organism>
<dbReference type="Gramene" id="OPUNC12G00460.1">
    <property type="protein sequence ID" value="OPUNC12G00460.1"/>
    <property type="gene ID" value="OPUNC12G00460"/>
</dbReference>
<feature type="compositionally biased region" description="Polar residues" evidence="1">
    <location>
        <begin position="1"/>
        <end position="19"/>
    </location>
</feature>
<dbReference type="EnsemblPlants" id="OPUNC12G00460.1">
    <property type="protein sequence ID" value="OPUNC12G00460.1"/>
    <property type="gene ID" value="OPUNC12G00460"/>
</dbReference>
<feature type="region of interest" description="Disordered" evidence="1">
    <location>
        <begin position="1"/>
        <end position="20"/>
    </location>
</feature>
<feature type="region of interest" description="Disordered" evidence="1">
    <location>
        <begin position="31"/>
        <end position="154"/>
    </location>
</feature>
<evidence type="ECO:0000313" key="3">
    <source>
        <dbReference type="Proteomes" id="UP000026962"/>
    </source>
</evidence>
<protein>
    <submittedName>
        <fullName evidence="2">Uncharacterized protein</fullName>
    </submittedName>
</protein>
<dbReference type="AlphaFoldDB" id="A0A0E0MIP9"/>
<name>A0A0E0MIP9_ORYPU</name>
<feature type="compositionally biased region" description="Basic and acidic residues" evidence="1">
    <location>
        <begin position="65"/>
        <end position="82"/>
    </location>
</feature>
<proteinExistence type="predicted"/>
<reference evidence="2" key="1">
    <citation type="submission" date="2015-04" db="UniProtKB">
        <authorList>
            <consortium name="EnsemblPlants"/>
        </authorList>
    </citation>
    <scope>IDENTIFICATION</scope>
</reference>
<sequence length="183" mass="19748">MNTSNKKNPFSSRDWSSDAQKPVWIMKSSMAAPMAAPPAVILSPPGERGPARSSNRAATSRRARGREGKGKVSRERRPERSRPPPPPPRRREERKARGASLLQPSTAALAAPAPADLLNRPHRPAFSTAALPPCRPEKGGGTPGREKAAAASSVGRRRYFVAVAAQRERRGEREMALLCGMDG</sequence>
<evidence type="ECO:0000256" key="1">
    <source>
        <dbReference type="SAM" id="MobiDB-lite"/>
    </source>
</evidence>
<keyword evidence="3" id="KW-1185">Reference proteome</keyword>
<accession>A0A0E0MIP9</accession>
<evidence type="ECO:0000313" key="2">
    <source>
        <dbReference type="EnsemblPlants" id="OPUNC12G00460.1"/>
    </source>
</evidence>
<feature type="compositionally biased region" description="Low complexity" evidence="1">
    <location>
        <begin position="99"/>
        <end position="118"/>
    </location>
</feature>
<dbReference type="Proteomes" id="UP000026962">
    <property type="component" value="Chromosome 12"/>
</dbReference>
<reference evidence="2" key="2">
    <citation type="submission" date="2018-05" db="EMBL/GenBank/DDBJ databases">
        <title>OpunRS2 (Oryza punctata Reference Sequence Version 2).</title>
        <authorList>
            <person name="Zhang J."/>
            <person name="Kudrna D."/>
            <person name="Lee S."/>
            <person name="Talag J."/>
            <person name="Welchert J."/>
            <person name="Wing R.A."/>
        </authorList>
    </citation>
    <scope>NUCLEOTIDE SEQUENCE [LARGE SCALE GENOMIC DNA]</scope>
</reference>
<dbReference type="HOGENOM" id="CLU_1477403_0_0_1"/>